<evidence type="ECO:0000313" key="9">
    <source>
        <dbReference type="Proteomes" id="UP001497623"/>
    </source>
</evidence>
<feature type="transmembrane region" description="Helical" evidence="7">
    <location>
        <begin position="31"/>
        <end position="51"/>
    </location>
</feature>
<feature type="transmembrane region" description="Helical" evidence="7">
    <location>
        <begin position="220"/>
        <end position="240"/>
    </location>
</feature>
<protein>
    <recommendedName>
        <fullName evidence="10">Ileal sodium/bile acid cotransporter</fullName>
    </recommendedName>
</protein>
<feature type="transmembrane region" description="Helical" evidence="7">
    <location>
        <begin position="191"/>
        <end position="214"/>
    </location>
</feature>
<comment type="similarity">
    <text evidence="2">Belongs to the bile acid:sodium symporter (BASS) (TC 2.A.28) family.</text>
</comment>
<keyword evidence="5 7" id="KW-1133">Transmembrane helix</keyword>
<keyword evidence="3 7" id="KW-0812">Transmembrane</keyword>
<keyword evidence="4" id="KW-0813">Transport</keyword>
<keyword evidence="4" id="KW-0769">Symport</keyword>
<feature type="transmembrane region" description="Helical" evidence="7">
    <location>
        <begin position="92"/>
        <end position="111"/>
    </location>
</feature>
<dbReference type="Pfam" id="PF01758">
    <property type="entry name" value="SBF"/>
    <property type="match status" value="1"/>
</dbReference>
<gene>
    <name evidence="8" type="ORF">MNOR_LOCUS263</name>
</gene>
<reference evidence="8 9" key="1">
    <citation type="submission" date="2024-05" db="EMBL/GenBank/DDBJ databases">
        <authorList>
            <person name="Wallberg A."/>
        </authorList>
    </citation>
    <scope>NUCLEOTIDE SEQUENCE [LARGE SCALE GENOMIC DNA]</scope>
</reference>
<evidence type="ECO:0000256" key="4">
    <source>
        <dbReference type="ARBA" id="ARBA00022847"/>
    </source>
</evidence>
<accession>A0AAV2PHB8</accession>
<evidence type="ECO:0008006" key="10">
    <source>
        <dbReference type="Google" id="ProtNLM"/>
    </source>
</evidence>
<feature type="non-terminal residue" evidence="8">
    <location>
        <position position="424"/>
    </location>
</feature>
<sequence>MASSNYSNNGNRSHGFLDPNLLSLLGQANTIIMTCNVITLMLGMGAATYWKEIWYHLRRPWKCLMGLACQFVLMPVFGFLLCLLLPLHPYEAISVLILVCSPGGAFSNFFTYWMDGDLALSILLTTLSSLLSFGIMPLNLFLLTQHWPHDSLHIPYIRILLSLCFVSGPCIAGMILRSYSRKWAALISKICGLIGWVGALTVGVLLILMYWPWFITTDKVYVIAAAAVPAGSAIIAFLINKIVCFSNAVGRTIALETGSQNMVVAANVILISYTDPEMRGRMVLFPVLYGLMLLGQVFVAIIVFQLWRFFRRDVVTEEYSPSVIDTTVLTMVDVPRNKTMAGKERRRNIVPDVVGYPHQYNPPAVQLSLHQQQARGYSAANNTVDESTTFLHQLPPSYEEVLQGDMLPYNRKSSDIAFNPYMSQ</sequence>
<feature type="transmembrane region" description="Helical" evidence="7">
    <location>
        <begin position="63"/>
        <end position="86"/>
    </location>
</feature>
<dbReference type="InterPro" id="IPR002657">
    <property type="entry name" value="BilAc:Na_symport/Acr3"/>
</dbReference>
<evidence type="ECO:0000256" key="5">
    <source>
        <dbReference type="ARBA" id="ARBA00022989"/>
    </source>
</evidence>
<dbReference type="GO" id="GO:0016020">
    <property type="term" value="C:membrane"/>
    <property type="evidence" value="ECO:0007669"/>
    <property type="project" value="UniProtKB-SubCell"/>
</dbReference>
<proteinExistence type="inferred from homology"/>
<name>A0AAV2PHB8_MEGNR</name>
<dbReference type="AlphaFoldDB" id="A0AAV2PHB8"/>
<organism evidence="8 9">
    <name type="scientific">Meganyctiphanes norvegica</name>
    <name type="common">Northern krill</name>
    <name type="synonym">Thysanopoda norvegica</name>
    <dbReference type="NCBI Taxonomy" id="48144"/>
    <lineage>
        <taxon>Eukaryota</taxon>
        <taxon>Metazoa</taxon>
        <taxon>Ecdysozoa</taxon>
        <taxon>Arthropoda</taxon>
        <taxon>Crustacea</taxon>
        <taxon>Multicrustacea</taxon>
        <taxon>Malacostraca</taxon>
        <taxon>Eumalacostraca</taxon>
        <taxon>Eucarida</taxon>
        <taxon>Euphausiacea</taxon>
        <taxon>Euphausiidae</taxon>
        <taxon>Meganyctiphanes</taxon>
    </lineage>
</organism>
<dbReference type="InterPro" id="IPR038770">
    <property type="entry name" value="Na+/solute_symporter_sf"/>
</dbReference>
<comment type="subcellular location">
    <subcellularLocation>
        <location evidence="1">Membrane</location>
        <topology evidence="1">Multi-pass membrane protein</topology>
    </subcellularLocation>
</comment>
<evidence type="ECO:0000313" key="8">
    <source>
        <dbReference type="EMBL" id="CAL4058819.1"/>
    </source>
</evidence>
<evidence type="ECO:0000256" key="3">
    <source>
        <dbReference type="ARBA" id="ARBA00022692"/>
    </source>
</evidence>
<keyword evidence="6 7" id="KW-0472">Membrane</keyword>
<feature type="transmembrane region" description="Helical" evidence="7">
    <location>
        <begin position="118"/>
        <end position="136"/>
    </location>
</feature>
<evidence type="ECO:0000256" key="2">
    <source>
        <dbReference type="ARBA" id="ARBA00006528"/>
    </source>
</evidence>
<feature type="transmembrane region" description="Helical" evidence="7">
    <location>
        <begin position="156"/>
        <end position="179"/>
    </location>
</feature>
<dbReference type="Proteomes" id="UP001497623">
    <property type="component" value="Unassembled WGS sequence"/>
</dbReference>
<dbReference type="PANTHER" id="PTHR10361">
    <property type="entry name" value="SODIUM-BILE ACID COTRANSPORTER"/>
    <property type="match status" value="1"/>
</dbReference>
<dbReference type="PANTHER" id="PTHR10361:SF28">
    <property type="entry name" value="P3 PROTEIN-RELATED"/>
    <property type="match status" value="1"/>
</dbReference>
<comment type="caution">
    <text evidence="8">The sequence shown here is derived from an EMBL/GenBank/DDBJ whole genome shotgun (WGS) entry which is preliminary data.</text>
</comment>
<dbReference type="InterPro" id="IPR004710">
    <property type="entry name" value="Bilac:Na_transpt"/>
</dbReference>
<dbReference type="GO" id="GO:0008508">
    <property type="term" value="F:bile acid:sodium symporter activity"/>
    <property type="evidence" value="ECO:0007669"/>
    <property type="project" value="TreeGrafter"/>
</dbReference>
<evidence type="ECO:0000256" key="6">
    <source>
        <dbReference type="ARBA" id="ARBA00023136"/>
    </source>
</evidence>
<dbReference type="EMBL" id="CAXKWB010000052">
    <property type="protein sequence ID" value="CAL4058819.1"/>
    <property type="molecule type" value="Genomic_DNA"/>
</dbReference>
<keyword evidence="9" id="KW-1185">Reference proteome</keyword>
<feature type="transmembrane region" description="Helical" evidence="7">
    <location>
        <begin position="283"/>
        <end position="304"/>
    </location>
</feature>
<dbReference type="Gene3D" id="1.20.1530.20">
    <property type="match status" value="1"/>
</dbReference>
<evidence type="ECO:0000256" key="1">
    <source>
        <dbReference type="ARBA" id="ARBA00004141"/>
    </source>
</evidence>
<evidence type="ECO:0000256" key="7">
    <source>
        <dbReference type="SAM" id="Phobius"/>
    </source>
</evidence>